<dbReference type="PANTHER" id="PTHR21310:SF51">
    <property type="entry name" value="AMINOGLYCOSIDE PHOSPHOTRANSFERASE DOMAIN-CONTAINING PROTEIN"/>
    <property type="match status" value="1"/>
</dbReference>
<proteinExistence type="predicted"/>
<reference evidence="2" key="1">
    <citation type="journal article" date="2020" name="Stud. Mycol.">
        <title>101 Dothideomycetes genomes: a test case for predicting lifestyles and emergence of pathogens.</title>
        <authorList>
            <person name="Haridas S."/>
            <person name="Albert R."/>
            <person name="Binder M."/>
            <person name="Bloem J."/>
            <person name="Labutti K."/>
            <person name="Salamov A."/>
            <person name="Andreopoulos B."/>
            <person name="Baker S."/>
            <person name="Barry K."/>
            <person name="Bills G."/>
            <person name="Bluhm B."/>
            <person name="Cannon C."/>
            <person name="Castanera R."/>
            <person name="Culley D."/>
            <person name="Daum C."/>
            <person name="Ezra D."/>
            <person name="Gonzalez J."/>
            <person name="Henrissat B."/>
            <person name="Kuo A."/>
            <person name="Liang C."/>
            <person name="Lipzen A."/>
            <person name="Lutzoni F."/>
            <person name="Magnuson J."/>
            <person name="Mondo S."/>
            <person name="Nolan M."/>
            <person name="Ohm R."/>
            <person name="Pangilinan J."/>
            <person name="Park H.-J."/>
            <person name="Ramirez L."/>
            <person name="Alfaro M."/>
            <person name="Sun H."/>
            <person name="Tritt A."/>
            <person name="Yoshinaga Y."/>
            <person name="Zwiers L.-H."/>
            <person name="Turgeon B."/>
            <person name="Goodwin S."/>
            <person name="Spatafora J."/>
            <person name="Crous P."/>
            <person name="Grigoriev I."/>
        </authorList>
    </citation>
    <scope>NUCLEOTIDE SEQUENCE</scope>
    <source>
        <strain evidence="2">CBS 627.86</strain>
    </source>
</reference>
<evidence type="ECO:0000313" key="2">
    <source>
        <dbReference type="EMBL" id="KAF2115142.1"/>
    </source>
</evidence>
<dbReference type="InterPro" id="IPR011009">
    <property type="entry name" value="Kinase-like_dom_sf"/>
</dbReference>
<feature type="compositionally biased region" description="Low complexity" evidence="1">
    <location>
        <begin position="157"/>
        <end position="167"/>
    </location>
</feature>
<dbReference type="PANTHER" id="PTHR21310">
    <property type="entry name" value="AMINOGLYCOSIDE PHOSPHOTRANSFERASE-RELATED-RELATED"/>
    <property type="match status" value="1"/>
</dbReference>
<feature type="region of interest" description="Disordered" evidence="1">
    <location>
        <begin position="64"/>
        <end position="105"/>
    </location>
</feature>
<dbReference type="Proteomes" id="UP000799770">
    <property type="component" value="Unassembled WGS sequence"/>
</dbReference>
<evidence type="ECO:0000256" key="1">
    <source>
        <dbReference type="SAM" id="MobiDB-lite"/>
    </source>
</evidence>
<organism evidence="2 3">
    <name type="scientific">Lophiotrema nucula</name>
    <dbReference type="NCBI Taxonomy" id="690887"/>
    <lineage>
        <taxon>Eukaryota</taxon>
        <taxon>Fungi</taxon>
        <taxon>Dikarya</taxon>
        <taxon>Ascomycota</taxon>
        <taxon>Pezizomycotina</taxon>
        <taxon>Dothideomycetes</taxon>
        <taxon>Pleosporomycetidae</taxon>
        <taxon>Pleosporales</taxon>
        <taxon>Lophiotremataceae</taxon>
        <taxon>Lophiotrema</taxon>
    </lineage>
</organism>
<dbReference type="AlphaFoldDB" id="A0A6A5Z6T6"/>
<sequence length="627" mass="70060">MLFFRKLLKRFKCVSRHKGKKSVQVDEGDRLVSGFLTNPKLSGLPCGSASSVENDLPGISSEPLEGFSTHGTISVPTDPTPEDITQSSPPEVDETSGNAVSDQFGNEMPTLDFFGMGKPDEEIDGESLGGFDEEEELEALQEVEGDAQEHFSEEGGSSATETPPTSESEPDEREKSTEATKALGEDWPTIRSVPILRFKKVLWECLANGETFSGDDFEEVNTFQGGFKLIRMIKVISGPKQGSTYAIKIPGIGVESRWKWQDAEMFRSQIGTMKLLRDTTKISIPEVFTWDDGFQNELGAPFMIMQCMSGVTANHIWYNLNEDGEIMDEDVDMPTPEQTTKREVFLRSLACRMSELQSLEFDKTGVLRFKNPDSGHYEVGSSWSWTKIDDGASRHYLNSSEMLKETPTFASTKDYFAHGFNHVFPNKEYDAPLRLVVRRFFNIILASDPFTSSTKDGDEDETFILRHDDLGLQNILCDPATGEVTGILDWDSAKIVPRCVGYSSAPVFLKRDWFPEYTLGKGHMPWKLEEYRETFAGAMIEATGQDGDGKFSMKSAMYQSIHAALFGDSSGSDPHDVLKKLLQQVPGMSHLGLENRDNYLTFRQRMAAGWPSMEKKIAEELPKILAP</sequence>
<dbReference type="SUPFAM" id="SSF56112">
    <property type="entry name" value="Protein kinase-like (PK-like)"/>
    <property type="match status" value="1"/>
</dbReference>
<protein>
    <submittedName>
        <fullName evidence="2">Uncharacterized protein</fullName>
    </submittedName>
</protein>
<dbReference type="InterPro" id="IPR051678">
    <property type="entry name" value="AGP_Transferase"/>
</dbReference>
<feature type="compositionally biased region" description="Polar residues" evidence="1">
    <location>
        <begin position="69"/>
        <end position="104"/>
    </location>
</feature>
<feature type="region of interest" description="Disordered" evidence="1">
    <location>
        <begin position="144"/>
        <end position="183"/>
    </location>
</feature>
<dbReference type="Gene3D" id="3.90.1200.10">
    <property type="match status" value="1"/>
</dbReference>
<gene>
    <name evidence="2" type="ORF">BDV96DRAFT_576545</name>
</gene>
<evidence type="ECO:0000313" key="3">
    <source>
        <dbReference type="Proteomes" id="UP000799770"/>
    </source>
</evidence>
<accession>A0A6A5Z6T6</accession>
<keyword evidence="3" id="KW-1185">Reference proteome</keyword>
<dbReference type="OrthoDB" id="10003767at2759"/>
<name>A0A6A5Z6T6_9PLEO</name>
<dbReference type="EMBL" id="ML977324">
    <property type="protein sequence ID" value="KAF2115142.1"/>
    <property type="molecule type" value="Genomic_DNA"/>
</dbReference>